<dbReference type="Pfam" id="PF00067">
    <property type="entry name" value="p450"/>
    <property type="match status" value="1"/>
</dbReference>
<evidence type="ECO:0000256" key="5">
    <source>
        <dbReference type="ARBA" id="ARBA00010617"/>
    </source>
</evidence>
<dbReference type="InterPro" id="IPR001128">
    <property type="entry name" value="Cyt_P450"/>
</dbReference>
<dbReference type="EC" id="4.2.1.152" evidence="7"/>
<keyword evidence="30" id="KW-0503">Monooxygenase</keyword>
<comment type="similarity">
    <text evidence="5 27 30">Belongs to the cytochrome P450 family.</text>
</comment>
<keyword evidence="16" id="KW-0276">Fatty acid metabolism</keyword>
<keyword evidence="19" id="KW-0443">Lipid metabolism</keyword>
<dbReference type="GO" id="GO:0020037">
    <property type="term" value="F:heme binding"/>
    <property type="evidence" value="ECO:0007669"/>
    <property type="project" value="InterPro"/>
</dbReference>
<evidence type="ECO:0000256" key="22">
    <source>
        <dbReference type="ARBA" id="ARBA00023235"/>
    </source>
</evidence>
<reference evidence="32" key="2">
    <citation type="submission" date="2025-08" db="UniProtKB">
        <authorList>
            <consortium name="Ensembl"/>
        </authorList>
    </citation>
    <scope>IDENTIFICATION</scope>
</reference>
<feature type="binding site" evidence="29">
    <location>
        <position position="118"/>
    </location>
    <ligand>
        <name>substrate</name>
    </ligand>
</feature>
<dbReference type="STRING" id="99883.ENSTNIP00000017771"/>
<dbReference type="GO" id="GO:0005789">
    <property type="term" value="C:endoplasmic reticulum membrane"/>
    <property type="evidence" value="ECO:0007669"/>
    <property type="project" value="UniProtKB-SubCell"/>
</dbReference>
<evidence type="ECO:0000256" key="23">
    <source>
        <dbReference type="ARBA" id="ARBA00023239"/>
    </source>
</evidence>
<dbReference type="GO" id="GO:0001516">
    <property type="term" value="P:prostaglandin biosynthetic process"/>
    <property type="evidence" value="ECO:0007669"/>
    <property type="project" value="UniProtKB-KW"/>
</dbReference>
<dbReference type="GO" id="GO:0004497">
    <property type="term" value="F:monooxygenase activity"/>
    <property type="evidence" value="ECO:0007669"/>
    <property type="project" value="UniProtKB-KW"/>
</dbReference>
<feature type="binding site" description="axial binding residue" evidence="28">
    <location>
        <position position="433"/>
    </location>
    <ligand>
        <name>heme</name>
        <dbReference type="ChEBI" id="CHEBI:30413"/>
    </ligand>
    <ligandPart>
        <name>Fe</name>
        <dbReference type="ChEBI" id="CHEBI:18248"/>
    </ligandPart>
</feature>
<dbReference type="PANTHER" id="PTHR24306">
    <property type="match status" value="1"/>
</dbReference>
<evidence type="ECO:0000256" key="10">
    <source>
        <dbReference type="ARBA" id="ARBA00022516"/>
    </source>
</evidence>
<dbReference type="SUPFAM" id="SSF48264">
    <property type="entry name" value="Cytochrome P450"/>
    <property type="match status" value="1"/>
</dbReference>
<keyword evidence="18 27" id="KW-0408">Iron</keyword>
<dbReference type="PRINTS" id="PR00385">
    <property type="entry name" value="P450"/>
</dbReference>
<keyword evidence="33" id="KW-1185">Reference proteome</keyword>
<proteinExistence type="inferred from homology"/>
<comment type="function">
    <text evidence="26">Catalyzes the biosynthesis and metabolism of eicosanoids. Catalyzes the isomerization of prostaglandin H2 to prostacyclin (= prostaglandin I2), a potent mediator of vasodilation and inhibitor of platelet aggregation. Additionally, displays dehydratase activity, toward hydroperoxyeicosatetraenoates (HPETEs), especially toward (15S)-hydroperoxy-(5Z,8Z,11Z,13E)-eicosatetraenoate (15(S)-HPETE).</text>
</comment>
<evidence type="ECO:0000256" key="3">
    <source>
        <dbReference type="ARBA" id="ARBA00001971"/>
    </source>
</evidence>
<keyword evidence="20 27" id="KW-0472">Membrane</keyword>
<evidence type="ECO:0000256" key="27">
    <source>
        <dbReference type="PIRNR" id="PIRNR000047"/>
    </source>
</evidence>
<evidence type="ECO:0000256" key="19">
    <source>
        <dbReference type="ARBA" id="ARBA00023098"/>
    </source>
</evidence>
<evidence type="ECO:0000256" key="29">
    <source>
        <dbReference type="PIRSR" id="PIRSR000047-2"/>
    </source>
</evidence>
<dbReference type="HOGENOM" id="CLU_018012_1_3_1"/>
<dbReference type="GO" id="GO:0106256">
    <property type="term" value="F:hydroperoxy icosatetraenoate dehydratase activity"/>
    <property type="evidence" value="ECO:0007669"/>
    <property type="project" value="UniProtKB-EC"/>
</dbReference>
<evidence type="ECO:0000256" key="20">
    <source>
        <dbReference type="ARBA" id="ARBA00023136"/>
    </source>
</evidence>
<evidence type="ECO:0000256" key="2">
    <source>
        <dbReference type="ARBA" id="ARBA00001719"/>
    </source>
</evidence>
<evidence type="ECO:0000256" key="15">
    <source>
        <dbReference type="ARBA" id="ARBA00022824"/>
    </source>
</evidence>
<dbReference type="GO" id="GO:0016705">
    <property type="term" value="F:oxidoreductase activity, acting on paired donors, with incorporation or reduction of molecular oxygen"/>
    <property type="evidence" value="ECO:0007669"/>
    <property type="project" value="InterPro"/>
</dbReference>
<evidence type="ECO:0000256" key="4">
    <source>
        <dbReference type="ARBA" id="ARBA00004389"/>
    </source>
</evidence>
<keyword evidence="13 31" id="KW-0812">Transmembrane</keyword>
<feature type="binding site" evidence="29">
    <location>
        <position position="112"/>
    </location>
    <ligand>
        <name>substrate</name>
    </ligand>
</feature>
<keyword evidence="17 31" id="KW-1133">Transmembrane helix</keyword>
<evidence type="ECO:0000256" key="14">
    <source>
        <dbReference type="ARBA" id="ARBA00022723"/>
    </source>
</evidence>
<evidence type="ECO:0000256" key="21">
    <source>
        <dbReference type="ARBA" id="ARBA00023160"/>
    </source>
</evidence>
<evidence type="ECO:0000256" key="18">
    <source>
        <dbReference type="ARBA" id="ARBA00023004"/>
    </source>
</evidence>
<evidence type="ECO:0000256" key="9">
    <source>
        <dbReference type="ARBA" id="ARBA00022501"/>
    </source>
</evidence>
<evidence type="ECO:0000256" key="12">
    <source>
        <dbReference type="ARBA" id="ARBA00022617"/>
    </source>
</evidence>
<dbReference type="InterPro" id="IPR017972">
    <property type="entry name" value="Cyt_P450_CS"/>
</dbReference>
<organism evidence="32 33">
    <name type="scientific">Tetraodon nigroviridis</name>
    <name type="common">Spotted green pufferfish</name>
    <name type="synonym">Chelonodon nigroviridis</name>
    <dbReference type="NCBI Taxonomy" id="99883"/>
    <lineage>
        <taxon>Eukaryota</taxon>
        <taxon>Metazoa</taxon>
        <taxon>Chordata</taxon>
        <taxon>Craniata</taxon>
        <taxon>Vertebrata</taxon>
        <taxon>Euteleostomi</taxon>
        <taxon>Actinopterygii</taxon>
        <taxon>Neopterygii</taxon>
        <taxon>Teleostei</taxon>
        <taxon>Neoteleostei</taxon>
        <taxon>Acanthomorphata</taxon>
        <taxon>Eupercaria</taxon>
        <taxon>Tetraodontiformes</taxon>
        <taxon>Tetradontoidea</taxon>
        <taxon>Tetraodontidae</taxon>
        <taxon>Tetraodon</taxon>
    </lineage>
</organism>
<keyword evidence="12 27" id="KW-0349">Heme</keyword>
<evidence type="ECO:0000256" key="24">
    <source>
        <dbReference type="ARBA" id="ARBA00031205"/>
    </source>
</evidence>
<dbReference type="Proteomes" id="UP000007303">
    <property type="component" value="Unassembled WGS sequence"/>
</dbReference>
<dbReference type="OMA" id="ARMKDKH"/>
<accession>H3DB79</accession>
<dbReference type="Ensembl" id="ENSTNIT00000017994.1">
    <property type="protein sequence ID" value="ENSTNIP00000017771.1"/>
    <property type="gene ID" value="ENSTNIG00000014735.1"/>
</dbReference>
<evidence type="ECO:0000256" key="16">
    <source>
        <dbReference type="ARBA" id="ARBA00022832"/>
    </source>
</evidence>
<keyword evidence="15 27" id="KW-0256">Endoplasmic reticulum</keyword>
<comment type="catalytic activity">
    <reaction evidence="2">
        <text>a hydroperoxyeicosatetraenoate = an oxoeicosatetraenoate + H2O</text>
        <dbReference type="Rhea" id="RHEA:55556"/>
        <dbReference type="ChEBI" id="CHEBI:15377"/>
        <dbReference type="ChEBI" id="CHEBI:59720"/>
        <dbReference type="ChEBI" id="CHEBI:131859"/>
        <dbReference type="EC" id="4.2.1.152"/>
    </reaction>
    <physiologicalReaction direction="left-to-right" evidence="2">
        <dbReference type="Rhea" id="RHEA:55557"/>
    </physiologicalReaction>
</comment>
<dbReference type="EC" id="5.3.99.4" evidence="6"/>
<comment type="catalytic activity">
    <reaction evidence="1">
        <text>prostaglandin H2 = prostaglandin I2</text>
        <dbReference type="Rhea" id="RHEA:23580"/>
        <dbReference type="ChEBI" id="CHEBI:57403"/>
        <dbReference type="ChEBI" id="CHEBI:57405"/>
        <dbReference type="EC" id="5.3.99.4"/>
    </reaction>
    <physiologicalReaction direction="left-to-right" evidence="1">
        <dbReference type="Rhea" id="RHEA:23581"/>
    </physiologicalReaction>
</comment>
<evidence type="ECO:0000256" key="17">
    <source>
        <dbReference type="ARBA" id="ARBA00022989"/>
    </source>
</evidence>
<sequence>RRSSPDSNMIWAALLGITGILTLVLLFFSRTRQENEPPLDKGALPWLGHALEFGRDAAKFLARMKEKHGDVFTVRVAGQYVTVVLDANSFDSVVNDTVSLDFISSKNQLLERIFHLKLPGLQPAAEREWMERYFQGCRFAKLCQTMKANIESLLLGEVQGSSASEWKQDSLFSFCYSLLFRAGYLTMFESTGNANVVYEEFRKFDQLLPKLAQGSLKKEESQTVNSSRERLWKLGSADWLSQGSGPLSWQQSYLRFLHEEGVGAEMQKRASLLQLWTTQCNNGPAVFWLLAFLLTHPEAMEALKSEIRRLNLQDPSGHHLTSNSLELYHTPVFDSILSETLRLTAAVLIKRVVVEDKVLQMASGQRYKLRRGDKVILFPWLSPQMDPEIHPEPQSFKFDRFLNNDRSVKDKFYKNERRLKYYTMPWGAGRHACIGKEFAIATIKQFVFFILTHFDVKKLEPQAQLPPVNPSRYGFGMLQPDGDLQVQYRLKRSQSET</sequence>
<keyword evidence="11" id="KW-0643">Prostaglandin biosynthesis</keyword>
<evidence type="ECO:0000256" key="26">
    <source>
        <dbReference type="ARBA" id="ARBA00045141"/>
    </source>
</evidence>
<reference evidence="32" key="3">
    <citation type="submission" date="2025-09" db="UniProtKB">
        <authorList>
            <consortium name="Ensembl"/>
        </authorList>
    </citation>
    <scope>IDENTIFICATION</scope>
</reference>
<feature type="transmembrane region" description="Helical" evidence="31">
    <location>
        <begin position="9"/>
        <end position="28"/>
    </location>
</feature>
<protein>
    <recommendedName>
        <fullName evidence="8">Prostacyclin synthase</fullName>
        <ecNumber evidence="7">4.2.1.152</ecNumber>
        <ecNumber evidence="6">5.3.99.4</ecNumber>
    </recommendedName>
    <alternativeName>
        <fullName evidence="25">Hydroperoxy icosatetraenoate dehydratase</fullName>
    </alternativeName>
    <alternativeName>
        <fullName evidence="24">Prostaglandin I2 synthase</fullName>
    </alternativeName>
</protein>
<feature type="binding site" evidence="29">
    <location>
        <position position="374"/>
    </location>
    <ligand>
        <name>substrate</name>
    </ligand>
</feature>
<evidence type="ECO:0000256" key="13">
    <source>
        <dbReference type="ARBA" id="ARBA00022692"/>
    </source>
</evidence>
<dbReference type="GO" id="GO:0008116">
    <property type="term" value="F:prostaglandin-I synthase activity"/>
    <property type="evidence" value="ECO:0007669"/>
    <property type="project" value="UniProtKB-EC"/>
</dbReference>
<keyword evidence="21" id="KW-0275">Fatty acid biosynthesis</keyword>
<keyword evidence="23" id="KW-0456">Lyase</keyword>
<comment type="subcellular location">
    <subcellularLocation>
        <location evidence="4">Endoplasmic reticulum membrane</location>
        <topology evidence="4">Single-pass membrane protein</topology>
    </subcellularLocation>
</comment>
<evidence type="ECO:0000256" key="25">
    <source>
        <dbReference type="ARBA" id="ARBA00033404"/>
    </source>
</evidence>
<dbReference type="GeneTree" id="ENSGT00940000153709"/>
<evidence type="ECO:0000256" key="6">
    <source>
        <dbReference type="ARBA" id="ARBA00012204"/>
    </source>
</evidence>
<dbReference type="PANTHER" id="PTHR24306:SF4">
    <property type="entry name" value="PROSTACYCLIN SYNTHASE"/>
    <property type="match status" value="1"/>
</dbReference>
<keyword evidence="9" id="KW-0644">Prostaglandin metabolism</keyword>
<evidence type="ECO:0000313" key="33">
    <source>
        <dbReference type="Proteomes" id="UP000007303"/>
    </source>
</evidence>
<dbReference type="AlphaFoldDB" id="H3DB79"/>
<dbReference type="Gene3D" id="1.10.630.10">
    <property type="entry name" value="Cytochrome P450"/>
    <property type="match status" value="1"/>
</dbReference>
<evidence type="ECO:0000256" key="11">
    <source>
        <dbReference type="ARBA" id="ARBA00022585"/>
    </source>
</evidence>
<comment type="cofactor">
    <cofactor evidence="3 27 28">
        <name>heme</name>
        <dbReference type="ChEBI" id="CHEBI:30413"/>
    </cofactor>
</comment>
<evidence type="ECO:0000313" key="32">
    <source>
        <dbReference type="Ensembl" id="ENSTNIP00000017771.1"/>
    </source>
</evidence>
<name>H3DB79_TETNG</name>
<evidence type="ECO:0000256" key="28">
    <source>
        <dbReference type="PIRSR" id="PIRSR000047-1"/>
    </source>
</evidence>
<dbReference type="InterPro" id="IPR024204">
    <property type="entry name" value="Cyt_P450_CYP7A1-type"/>
</dbReference>
<dbReference type="InterPro" id="IPR002403">
    <property type="entry name" value="Cyt_P450_E_grp-IV"/>
</dbReference>
<evidence type="ECO:0000256" key="1">
    <source>
        <dbReference type="ARBA" id="ARBA00000463"/>
    </source>
</evidence>
<evidence type="ECO:0000256" key="8">
    <source>
        <dbReference type="ARBA" id="ARBA00017409"/>
    </source>
</evidence>
<evidence type="ECO:0000256" key="30">
    <source>
        <dbReference type="RuleBase" id="RU000461"/>
    </source>
</evidence>
<keyword evidence="30" id="KW-0560">Oxidoreductase</keyword>
<dbReference type="InParanoid" id="H3DB79"/>
<dbReference type="PROSITE" id="PS00086">
    <property type="entry name" value="CYTOCHROME_P450"/>
    <property type="match status" value="1"/>
</dbReference>
<keyword evidence="10" id="KW-0444">Lipid biosynthesis</keyword>
<dbReference type="PIRSF" id="PIRSF000047">
    <property type="entry name" value="Cytochrome_CYPVIIA1"/>
    <property type="match status" value="1"/>
</dbReference>
<reference evidence="33" key="1">
    <citation type="journal article" date="2004" name="Nature">
        <title>Genome duplication in the teleost fish Tetraodon nigroviridis reveals the early vertebrate proto-karyotype.</title>
        <authorList>
            <person name="Jaillon O."/>
            <person name="Aury J.-M."/>
            <person name="Brunet F."/>
            <person name="Petit J.-L."/>
            <person name="Stange-Thomann N."/>
            <person name="Mauceli E."/>
            <person name="Bouneau L."/>
            <person name="Fischer C."/>
            <person name="Ozouf-Costaz C."/>
            <person name="Bernot A."/>
            <person name="Nicaud S."/>
            <person name="Jaffe D."/>
            <person name="Fisher S."/>
            <person name="Lutfalla G."/>
            <person name="Dossat C."/>
            <person name="Segurens B."/>
            <person name="Dasilva C."/>
            <person name="Salanoubat M."/>
            <person name="Levy M."/>
            <person name="Boudet N."/>
            <person name="Castellano S."/>
            <person name="Anthouard V."/>
            <person name="Jubin C."/>
            <person name="Castelli V."/>
            <person name="Katinka M."/>
            <person name="Vacherie B."/>
            <person name="Biemont C."/>
            <person name="Skalli Z."/>
            <person name="Cattolico L."/>
            <person name="Poulain J."/>
            <person name="De Berardinis V."/>
            <person name="Cruaud C."/>
            <person name="Duprat S."/>
            <person name="Brottier P."/>
            <person name="Coutanceau J.-P."/>
            <person name="Gouzy J."/>
            <person name="Parra G."/>
            <person name="Lardier G."/>
            <person name="Chapple C."/>
            <person name="McKernan K.J."/>
            <person name="McEwan P."/>
            <person name="Bosak S."/>
            <person name="Kellis M."/>
            <person name="Volff J.-N."/>
            <person name="Guigo R."/>
            <person name="Zody M.C."/>
            <person name="Mesirov J."/>
            <person name="Lindblad-Toh K."/>
            <person name="Birren B."/>
            <person name="Nusbaum C."/>
            <person name="Kahn D."/>
            <person name="Robinson-Rechavi M."/>
            <person name="Laudet V."/>
            <person name="Schachter V."/>
            <person name="Quetier F."/>
            <person name="Saurin W."/>
            <person name="Scarpelli C."/>
            <person name="Wincker P."/>
            <person name="Lander E.S."/>
            <person name="Weissenbach J."/>
            <person name="Roest Crollius H."/>
        </authorList>
    </citation>
    <scope>NUCLEOTIDE SEQUENCE [LARGE SCALE GENOMIC DNA]</scope>
</reference>
<evidence type="ECO:0000256" key="31">
    <source>
        <dbReference type="SAM" id="Phobius"/>
    </source>
</evidence>
<dbReference type="GO" id="GO:0005506">
    <property type="term" value="F:iron ion binding"/>
    <property type="evidence" value="ECO:0007669"/>
    <property type="project" value="InterPro"/>
</dbReference>
<keyword evidence="14 27" id="KW-0479">Metal-binding</keyword>
<dbReference type="InterPro" id="IPR036396">
    <property type="entry name" value="Cyt_P450_sf"/>
</dbReference>
<evidence type="ECO:0000256" key="7">
    <source>
        <dbReference type="ARBA" id="ARBA00013084"/>
    </source>
</evidence>
<dbReference type="PRINTS" id="PR00465">
    <property type="entry name" value="EP450IV"/>
</dbReference>
<feature type="binding site" evidence="29">
    <location>
        <position position="281"/>
    </location>
    <ligand>
        <name>substrate</name>
    </ligand>
</feature>
<keyword evidence="22" id="KW-0413">Isomerase</keyword>